<gene>
    <name evidence="3" type="ORF">PIIN_02142</name>
</gene>
<dbReference type="EMBL" id="CAFZ01000029">
    <property type="protein sequence ID" value="CCA68278.1"/>
    <property type="molecule type" value="Genomic_DNA"/>
</dbReference>
<evidence type="ECO:0000259" key="2">
    <source>
        <dbReference type="PROSITE" id="PS50006"/>
    </source>
</evidence>
<dbReference type="HOGENOM" id="CLU_850247_0_0_1"/>
<dbReference type="SMART" id="SM00240">
    <property type="entry name" value="FHA"/>
    <property type="match status" value="1"/>
</dbReference>
<dbReference type="SUPFAM" id="SSF49879">
    <property type="entry name" value="SMAD/FHA domain"/>
    <property type="match status" value="1"/>
</dbReference>
<dbReference type="Gene3D" id="2.60.200.20">
    <property type="match status" value="1"/>
</dbReference>
<evidence type="ECO:0000256" key="1">
    <source>
        <dbReference type="SAM" id="MobiDB-lite"/>
    </source>
</evidence>
<dbReference type="AlphaFoldDB" id="G4TAC8"/>
<sequence length="327" mass="35705">MATRNSNSSATGDKDSYRGINPAHSTASISLIPKDSDEPPRVFSSSVNTITIGRYTVDGKTDSAAAQSTYLTTCPVVSRTHATIRWLHTGDVVIADSESHHGTYINDSLARLTPGQAYKLQDDDIISFGKGIFKDGNFHPPHTVLVRFNAPPSSPTKSRSGTYGLTSRADPTRLSSIGSPQSEVTDRQAERIRTEVQRLGRRREAASRHKRQLHDVSARLEYLEKSAMDKASPQDVDVRLRALERHYESLLEKLTNIEQSLRTPDQDNGSITSERRRKHKQSDDGEETDDDEPAVAPKAAASTSSTLGTVAMVLAGVAVTYTALAMS</sequence>
<organism evidence="3 4">
    <name type="scientific">Serendipita indica (strain DSM 11827)</name>
    <name type="common">Root endophyte fungus</name>
    <name type="synonym">Piriformospora indica</name>
    <dbReference type="NCBI Taxonomy" id="1109443"/>
    <lineage>
        <taxon>Eukaryota</taxon>
        <taxon>Fungi</taxon>
        <taxon>Dikarya</taxon>
        <taxon>Basidiomycota</taxon>
        <taxon>Agaricomycotina</taxon>
        <taxon>Agaricomycetes</taxon>
        <taxon>Sebacinales</taxon>
        <taxon>Serendipitaceae</taxon>
        <taxon>Serendipita</taxon>
    </lineage>
</organism>
<dbReference type="InterPro" id="IPR000253">
    <property type="entry name" value="FHA_dom"/>
</dbReference>
<feature type="compositionally biased region" description="Polar residues" evidence="1">
    <location>
        <begin position="173"/>
        <end position="183"/>
    </location>
</feature>
<protein>
    <recommendedName>
        <fullName evidence="2">FHA domain-containing protein</fullName>
    </recommendedName>
</protein>
<feature type="region of interest" description="Disordered" evidence="1">
    <location>
        <begin position="147"/>
        <end position="189"/>
    </location>
</feature>
<dbReference type="Pfam" id="PF00498">
    <property type="entry name" value="FHA"/>
    <property type="match status" value="1"/>
</dbReference>
<feature type="compositionally biased region" description="Polar residues" evidence="1">
    <location>
        <begin position="155"/>
        <end position="165"/>
    </location>
</feature>
<feature type="region of interest" description="Disordered" evidence="1">
    <location>
        <begin position="1"/>
        <end position="22"/>
    </location>
</feature>
<dbReference type="OrthoDB" id="4096268at2759"/>
<dbReference type="InterPro" id="IPR008984">
    <property type="entry name" value="SMAD_FHA_dom_sf"/>
</dbReference>
<feature type="compositionally biased region" description="Acidic residues" evidence="1">
    <location>
        <begin position="284"/>
        <end position="293"/>
    </location>
</feature>
<feature type="compositionally biased region" description="Polar residues" evidence="1">
    <location>
        <begin position="1"/>
        <end position="11"/>
    </location>
</feature>
<accession>G4TAC8</accession>
<feature type="region of interest" description="Disordered" evidence="1">
    <location>
        <begin position="258"/>
        <end position="303"/>
    </location>
</feature>
<keyword evidence="4" id="KW-1185">Reference proteome</keyword>
<dbReference type="eggNOG" id="ENOG502SEM6">
    <property type="taxonomic scope" value="Eukaryota"/>
</dbReference>
<dbReference type="STRING" id="1109443.G4TAC8"/>
<reference evidence="3 4" key="1">
    <citation type="journal article" date="2011" name="PLoS Pathog.">
        <title>Endophytic Life Strategies Decoded by Genome and Transcriptome Analyses of the Mutualistic Root Symbiont Piriformospora indica.</title>
        <authorList>
            <person name="Zuccaro A."/>
            <person name="Lahrmann U."/>
            <person name="Guldener U."/>
            <person name="Langen G."/>
            <person name="Pfiffi S."/>
            <person name="Biedenkopf D."/>
            <person name="Wong P."/>
            <person name="Samans B."/>
            <person name="Grimm C."/>
            <person name="Basiewicz M."/>
            <person name="Murat C."/>
            <person name="Martin F."/>
            <person name="Kogel K.H."/>
        </authorList>
    </citation>
    <scope>NUCLEOTIDE SEQUENCE [LARGE SCALE GENOMIC DNA]</scope>
    <source>
        <strain evidence="3 4">DSM 11827</strain>
    </source>
</reference>
<dbReference type="PROSITE" id="PS50006">
    <property type="entry name" value="FHA_DOMAIN"/>
    <property type="match status" value="1"/>
</dbReference>
<comment type="caution">
    <text evidence="3">The sequence shown here is derived from an EMBL/GenBank/DDBJ whole genome shotgun (WGS) entry which is preliminary data.</text>
</comment>
<name>G4TAC8_SERID</name>
<evidence type="ECO:0000313" key="3">
    <source>
        <dbReference type="EMBL" id="CCA68278.1"/>
    </source>
</evidence>
<dbReference type="Proteomes" id="UP000007148">
    <property type="component" value="Unassembled WGS sequence"/>
</dbReference>
<evidence type="ECO:0000313" key="4">
    <source>
        <dbReference type="Proteomes" id="UP000007148"/>
    </source>
</evidence>
<dbReference type="InParanoid" id="G4TAC8"/>
<feature type="domain" description="FHA" evidence="2">
    <location>
        <begin position="50"/>
        <end position="110"/>
    </location>
</feature>
<proteinExistence type="predicted"/>
<dbReference type="CDD" id="cd00060">
    <property type="entry name" value="FHA"/>
    <property type="match status" value="1"/>
</dbReference>
<feature type="compositionally biased region" description="Polar residues" evidence="1">
    <location>
        <begin position="258"/>
        <end position="272"/>
    </location>
</feature>